<dbReference type="SUPFAM" id="SSF158997">
    <property type="entry name" value="Trm112p-like"/>
    <property type="match status" value="1"/>
</dbReference>
<name>A0A6J4NB04_9BACT</name>
<dbReference type="Gene3D" id="2.20.25.10">
    <property type="match status" value="1"/>
</dbReference>
<proteinExistence type="predicted"/>
<evidence type="ECO:0008006" key="2">
    <source>
        <dbReference type="Google" id="ProtNLM"/>
    </source>
</evidence>
<dbReference type="EMBL" id="CADCUQ010000192">
    <property type="protein sequence ID" value="CAA9383134.1"/>
    <property type="molecule type" value="Genomic_DNA"/>
</dbReference>
<sequence>MPETPNTHIDAETMDLLRCPLTRSRLRQEGDALVAEVGGLRYPIREGFPV</sequence>
<gene>
    <name evidence="1" type="ORF">AVDCRST_MAG64-788</name>
</gene>
<accession>A0A6J4NB04</accession>
<dbReference type="AlphaFoldDB" id="A0A6J4NB04"/>
<reference evidence="1" key="1">
    <citation type="submission" date="2020-02" db="EMBL/GenBank/DDBJ databases">
        <authorList>
            <person name="Meier V. D."/>
        </authorList>
    </citation>
    <scope>NUCLEOTIDE SEQUENCE</scope>
    <source>
        <strain evidence="1">AVDCRST_MAG64</strain>
    </source>
</reference>
<organism evidence="1">
    <name type="scientific">uncultured Phycisphaerae bacterium</name>
    <dbReference type="NCBI Taxonomy" id="904963"/>
    <lineage>
        <taxon>Bacteria</taxon>
        <taxon>Pseudomonadati</taxon>
        <taxon>Planctomycetota</taxon>
        <taxon>Phycisphaerae</taxon>
        <taxon>environmental samples</taxon>
    </lineage>
</organism>
<evidence type="ECO:0000313" key="1">
    <source>
        <dbReference type="EMBL" id="CAA9383134.1"/>
    </source>
</evidence>
<feature type="non-terminal residue" evidence="1">
    <location>
        <position position="50"/>
    </location>
</feature>
<dbReference type="Pfam" id="PF03966">
    <property type="entry name" value="Trm112p"/>
    <property type="match status" value="1"/>
</dbReference>
<protein>
    <recommendedName>
        <fullName evidence="2">Trm112 family protein</fullName>
    </recommendedName>
</protein>
<dbReference type="InterPro" id="IPR005651">
    <property type="entry name" value="Trm112-like"/>
</dbReference>